<name>K2F5A0_9BACT</name>
<dbReference type="EMBL" id="AMFJ01000864">
    <property type="protein sequence ID" value="EKE26271.1"/>
    <property type="molecule type" value="Genomic_DNA"/>
</dbReference>
<dbReference type="AlphaFoldDB" id="K2F5A0"/>
<protein>
    <submittedName>
        <fullName evidence="1">Uncharacterized protein</fullName>
    </submittedName>
</protein>
<reference evidence="1" key="1">
    <citation type="journal article" date="2012" name="Science">
        <title>Fermentation, hydrogen, and sulfur metabolism in multiple uncultivated bacterial phyla.</title>
        <authorList>
            <person name="Wrighton K.C."/>
            <person name="Thomas B.C."/>
            <person name="Sharon I."/>
            <person name="Miller C.S."/>
            <person name="Castelle C.J."/>
            <person name="VerBerkmoes N.C."/>
            <person name="Wilkins M.J."/>
            <person name="Hettich R.L."/>
            <person name="Lipton M.S."/>
            <person name="Williams K.H."/>
            <person name="Long P.E."/>
            <person name="Banfield J.F."/>
        </authorList>
    </citation>
    <scope>NUCLEOTIDE SEQUENCE [LARGE SCALE GENOMIC DNA]</scope>
</reference>
<organism evidence="1">
    <name type="scientific">uncultured bacterium</name>
    <name type="common">gcode 4</name>
    <dbReference type="NCBI Taxonomy" id="1234023"/>
    <lineage>
        <taxon>Bacteria</taxon>
        <taxon>environmental samples</taxon>
    </lineage>
</organism>
<comment type="caution">
    <text evidence="1">The sequence shown here is derived from an EMBL/GenBank/DDBJ whole genome shotgun (WGS) entry which is preliminary data.</text>
</comment>
<accession>K2F5A0</accession>
<dbReference type="AntiFam" id="ANF00182">
    <property type="entry name" value="Shadow ORF (opposite rplL)"/>
</dbReference>
<proteinExistence type="predicted"/>
<sequence length="116" mass="12002">MFSASAFETFSLTLPPLSAIALASASPRPVKSLKTLITPILAAPAEVRTTLYVDFSSASSAHPAAAHITATGAAALTPNFSSIADTKSASSRIVRSETRSMIFCALALNFTSDIVL</sequence>
<gene>
    <name evidence="1" type="ORF">ACD_4C00348G0001</name>
</gene>
<evidence type="ECO:0000313" key="1">
    <source>
        <dbReference type="EMBL" id="EKE26271.1"/>
    </source>
</evidence>